<keyword evidence="2" id="KW-0808">Transferase</keyword>
<dbReference type="GO" id="GO:0008168">
    <property type="term" value="F:methyltransferase activity"/>
    <property type="evidence" value="ECO:0007669"/>
    <property type="project" value="UniProtKB-KW"/>
</dbReference>
<accession>A0A6C0IUT8</accession>
<proteinExistence type="predicted"/>
<reference evidence="4" key="1">
    <citation type="journal article" date="2020" name="Nature">
        <title>Giant virus diversity and host interactions through global metagenomics.</title>
        <authorList>
            <person name="Schulz F."/>
            <person name="Roux S."/>
            <person name="Paez-Espino D."/>
            <person name="Jungbluth S."/>
            <person name="Walsh D.A."/>
            <person name="Denef V.J."/>
            <person name="McMahon K.D."/>
            <person name="Konstantinidis K.T."/>
            <person name="Eloe-Fadrosh E.A."/>
            <person name="Kyrpides N.C."/>
            <person name="Woyke T."/>
        </authorList>
    </citation>
    <scope>NUCLEOTIDE SEQUENCE</scope>
    <source>
        <strain evidence="4">GVMAG-M-3300024336-7</strain>
    </source>
</reference>
<evidence type="ECO:0000256" key="1">
    <source>
        <dbReference type="ARBA" id="ARBA00022603"/>
    </source>
</evidence>
<evidence type="ECO:0000313" key="4">
    <source>
        <dbReference type="EMBL" id="QHT96852.1"/>
    </source>
</evidence>
<evidence type="ECO:0000256" key="3">
    <source>
        <dbReference type="ARBA" id="ARBA00022691"/>
    </source>
</evidence>
<dbReference type="Pfam" id="PF00145">
    <property type="entry name" value="DNA_methylase"/>
    <property type="match status" value="1"/>
</dbReference>
<evidence type="ECO:0008006" key="5">
    <source>
        <dbReference type="Google" id="ProtNLM"/>
    </source>
</evidence>
<dbReference type="PANTHER" id="PTHR46098:SF1">
    <property type="entry name" value="TRNA (CYTOSINE(38)-C(5))-METHYLTRANSFERASE"/>
    <property type="match status" value="1"/>
</dbReference>
<dbReference type="InterPro" id="IPR031303">
    <property type="entry name" value="C5_meth_CS"/>
</dbReference>
<dbReference type="PROSITE" id="PS00095">
    <property type="entry name" value="C5_MTASE_2"/>
    <property type="match status" value="1"/>
</dbReference>
<dbReference type="InterPro" id="IPR029063">
    <property type="entry name" value="SAM-dependent_MTases_sf"/>
</dbReference>
<evidence type="ECO:0000256" key="2">
    <source>
        <dbReference type="ARBA" id="ARBA00022679"/>
    </source>
</evidence>
<name>A0A6C0IUT8_9ZZZZ</name>
<dbReference type="EMBL" id="MN740268">
    <property type="protein sequence ID" value="QHT96852.1"/>
    <property type="molecule type" value="Genomic_DNA"/>
</dbReference>
<sequence>MDNIKSTKSIYQYRRGIVRKNKSRLCPCLTATMGTGGHNVPIIKTKKGIRKLTPRECFNFQGYESDFILPKELADSHLYKQAGNSVTVKLIYRIAKQIVKIL</sequence>
<dbReference type="AlphaFoldDB" id="A0A6C0IUT8"/>
<protein>
    <recommendedName>
        <fullName evidence="5">Methyltransferase</fullName>
    </recommendedName>
</protein>
<organism evidence="4">
    <name type="scientific">viral metagenome</name>
    <dbReference type="NCBI Taxonomy" id="1070528"/>
    <lineage>
        <taxon>unclassified sequences</taxon>
        <taxon>metagenomes</taxon>
        <taxon>organismal metagenomes</taxon>
    </lineage>
</organism>
<dbReference type="PANTHER" id="PTHR46098">
    <property type="entry name" value="TRNA (CYTOSINE(38)-C(5))-METHYLTRANSFERASE"/>
    <property type="match status" value="1"/>
</dbReference>
<dbReference type="Gene3D" id="3.90.120.10">
    <property type="entry name" value="DNA Methylase, subunit A, domain 2"/>
    <property type="match status" value="1"/>
</dbReference>
<dbReference type="InterPro" id="IPR001525">
    <property type="entry name" value="C5_MeTfrase"/>
</dbReference>
<dbReference type="SUPFAM" id="SSF53335">
    <property type="entry name" value="S-adenosyl-L-methionine-dependent methyltransferases"/>
    <property type="match status" value="1"/>
</dbReference>
<keyword evidence="1" id="KW-0489">Methyltransferase</keyword>
<dbReference type="InterPro" id="IPR050750">
    <property type="entry name" value="C5-MTase"/>
</dbReference>
<dbReference type="GO" id="GO:0032259">
    <property type="term" value="P:methylation"/>
    <property type="evidence" value="ECO:0007669"/>
    <property type="project" value="UniProtKB-KW"/>
</dbReference>
<keyword evidence="3" id="KW-0949">S-adenosyl-L-methionine</keyword>